<dbReference type="GO" id="GO:0005524">
    <property type="term" value="F:ATP binding"/>
    <property type="evidence" value="ECO:0007669"/>
    <property type="project" value="UniProtKB-KW"/>
</dbReference>
<evidence type="ECO:0000256" key="19">
    <source>
        <dbReference type="SAM" id="MobiDB-lite"/>
    </source>
</evidence>
<evidence type="ECO:0000259" key="22">
    <source>
        <dbReference type="PROSITE" id="PS51392"/>
    </source>
</evidence>
<dbReference type="GO" id="GO:0070059">
    <property type="term" value="P:intrinsic apoptotic signaling pathway in response to endoplasmic reticulum stress"/>
    <property type="evidence" value="ECO:0007669"/>
    <property type="project" value="TreeGrafter"/>
</dbReference>
<comment type="catalytic activity">
    <reaction evidence="17">
        <text>L-threonyl-[protein] + ATP = O-phospho-L-threonyl-[protein] + ADP + H(+)</text>
        <dbReference type="Rhea" id="RHEA:46608"/>
        <dbReference type="Rhea" id="RHEA-COMP:11060"/>
        <dbReference type="Rhea" id="RHEA-COMP:11605"/>
        <dbReference type="ChEBI" id="CHEBI:15378"/>
        <dbReference type="ChEBI" id="CHEBI:30013"/>
        <dbReference type="ChEBI" id="CHEBI:30616"/>
        <dbReference type="ChEBI" id="CHEBI:61977"/>
        <dbReference type="ChEBI" id="CHEBI:456216"/>
        <dbReference type="EC" id="2.7.11.1"/>
    </reaction>
    <physiologicalReaction direction="left-to-right" evidence="17">
        <dbReference type="Rhea" id="RHEA:46609"/>
    </physiologicalReaction>
</comment>
<evidence type="ECO:0000259" key="21">
    <source>
        <dbReference type="PROSITE" id="PS50011"/>
    </source>
</evidence>
<keyword evidence="4" id="KW-0723">Serine/threonine-protein kinase</keyword>
<proteinExistence type="predicted"/>
<dbReference type="EC" id="2.7.11.1" evidence="3"/>
<dbReference type="Gene3D" id="2.130.10.10">
    <property type="entry name" value="YVTN repeat-like/Quinoprotein amine dehydrogenase"/>
    <property type="match status" value="1"/>
</dbReference>
<dbReference type="FunCoup" id="A0A0L0HFX5">
    <property type="interactions" value="116"/>
</dbReference>
<feature type="compositionally biased region" description="Basic and acidic residues" evidence="19">
    <location>
        <begin position="509"/>
        <end position="519"/>
    </location>
</feature>
<evidence type="ECO:0000256" key="1">
    <source>
        <dbReference type="ARBA" id="ARBA00001946"/>
    </source>
</evidence>
<evidence type="ECO:0000256" key="18">
    <source>
        <dbReference type="ARBA" id="ARBA00048977"/>
    </source>
</evidence>
<evidence type="ECO:0000256" key="5">
    <source>
        <dbReference type="ARBA" id="ARBA00022679"/>
    </source>
</evidence>
<evidence type="ECO:0000313" key="23">
    <source>
        <dbReference type="EMBL" id="KNC99834.1"/>
    </source>
</evidence>
<comment type="catalytic activity">
    <reaction evidence="18">
        <text>L-seryl-[protein] + ATP = O-phospho-L-seryl-[protein] + ADP + H(+)</text>
        <dbReference type="Rhea" id="RHEA:17989"/>
        <dbReference type="Rhea" id="RHEA-COMP:9863"/>
        <dbReference type="Rhea" id="RHEA-COMP:11604"/>
        <dbReference type="ChEBI" id="CHEBI:15378"/>
        <dbReference type="ChEBI" id="CHEBI:29999"/>
        <dbReference type="ChEBI" id="CHEBI:30616"/>
        <dbReference type="ChEBI" id="CHEBI:83421"/>
        <dbReference type="ChEBI" id="CHEBI:456216"/>
        <dbReference type="EC" id="2.7.11.1"/>
    </reaction>
    <physiologicalReaction direction="left-to-right" evidence="18">
        <dbReference type="Rhea" id="RHEA:17990"/>
    </physiologicalReaction>
</comment>
<dbReference type="Pfam" id="PF06479">
    <property type="entry name" value="Ribonuc_2-5A"/>
    <property type="match status" value="1"/>
</dbReference>
<feature type="chain" id="PRO_5005539923" description="non-specific serine/threonine protein kinase" evidence="20">
    <location>
        <begin position="22"/>
        <end position="1060"/>
    </location>
</feature>
<dbReference type="InterPro" id="IPR038357">
    <property type="entry name" value="KEN_sf"/>
</dbReference>
<evidence type="ECO:0000313" key="24">
    <source>
        <dbReference type="Proteomes" id="UP000053201"/>
    </source>
</evidence>
<dbReference type="GO" id="GO:0016787">
    <property type="term" value="F:hydrolase activity"/>
    <property type="evidence" value="ECO:0007669"/>
    <property type="project" value="UniProtKB-KW"/>
</dbReference>
<dbReference type="PANTHER" id="PTHR13954:SF6">
    <property type="entry name" value="NON-SPECIFIC SERINE_THREONINE PROTEIN KINASE"/>
    <property type="match status" value="1"/>
</dbReference>
<dbReference type="PROSITE" id="PS51392">
    <property type="entry name" value="KEN"/>
    <property type="match status" value="1"/>
</dbReference>
<dbReference type="GO" id="GO:0051082">
    <property type="term" value="F:unfolded protein binding"/>
    <property type="evidence" value="ECO:0007669"/>
    <property type="project" value="TreeGrafter"/>
</dbReference>
<keyword evidence="7" id="KW-0479">Metal-binding</keyword>
<evidence type="ECO:0000256" key="10">
    <source>
        <dbReference type="ARBA" id="ARBA00022777"/>
    </source>
</evidence>
<evidence type="ECO:0000256" key="16">
    <source>
        <dbReference type="ARBA" id="ARBA00023180"/>
    </source>
</evidence>
<evidence type="ECO:0000256" key="3">
    <source>
        <dbReference type="ARBA" id="ARBA00012513"/>
    </source>
</evidence>
<evidence type="ECO:0000256" key="8">
    <source>
        <dbReference type="ARBA" id="ARBA00022729"/>
    </source>
</evidence>
<dbReference type="GO" id="GO:0004521">
    <property type="term" value="F:RNA endonuclease activity"/>
    <property type="evidence" value="ECO:0007669"/>
    <property type="project" value="InterPro"/>
</dbReference>
<dbReference type="SMART" id="SM00220">
    <property type="entry name" value="S_TKc"/>
    <property type="match status" value="1"/>
</dbReference>
<feature type="domain" description="KEN" evidence="22">
    <location>
        <begin position="924"/>
        <end position="1056"/>
    </location>
</feature>
<dbReference type="InParanoid" id="A0A0L0HFX5"/>
<accession>A0A0L0HFX5</accession>
<comment type="subcellular location">
    <subcellularLocation>
        <location evidence="2">Membrane</location>
        <topology evidence="2">Single-pass type I membrane protein</topology>
    </subcellularLocation>
</comment>
<dbReference type="SUPFAM" id="SSF50998">
    <property type="entry name" value="Quinoprotein alcohol dehydrogenase-like"/>
    <property type="match status" value="1"/>
</dbReference>
<dbReference type="CDD" id="cd10422">
    <property type="entry name" value="RNase_Ire1"/>
    <property type="match status" value="1"/>
</dbReference>
<gene>
    <name evidence="23" type="ORF">SPPG_05208</name>
</gene>
<dbReference type="InterPro" id="IPR015943">
    <property type="entry name" value="WD40/YVTN_repeat-like_dom_sf"/>
</dbReference>
<dbReference type="PROSITE" id="PS50011">
    <property type="entry name" value="PROTEIN_KINASE_DOM"/>
    <property type="match status" value="1"/>
</dbReference>
<dbReference type="GO" id="GO:0036498">
    <property type="term" value="P:IRE1-mediated unfolded protein response"/>
    <property type="evidence" value="ECO:0007669"/>
    <property type="project" value="TreeGrafter"/>
</dbReference>
<keyword evidence="15" id="KW-0472">Membrane</keyword>
<feature type="compositionally biased region" description="Basic residues" evidence="19">
    <location>
        <begin position="571"/>
        <end position="581"/>
    </location>
</feature>
<dbReference type="InterPro" id="IPR045133">
    <property type="entry name" value="IRE1/2-like"/>
</dbReference>
<evidence type="ECO:0000256" key="12">
    <source>
        <dbReference type="ARBA" id="ARBA00022840"/>
    </source>
</evidence>
<comment type="cofactor">
    <cofactor evidence="1">
        <name>Mg(2+)</name>
        <dbReference type="ChEBI" id="CHEBI:18420"/>
    </cofactor>
</comment>
<evidence type="ECO:0000256" key="14">
    <source>
        <dbReference type="ARBA" id="ARBA00022989"/>
    </source>
</evidence>
<dbReference type="OrthoDB" id="63989at2759"/>
<dbReference type="CDD" id="cd13982">
    <property type="entry name" value="STKc_IRE1"/>
    <property type="match status" value="1"/>
</dbReference>
<dbReference type="InterPro" id="IPR010513">
    <property type="entry name" value="KEN_dom"/>
</dbReference>
<reference evidence="23 24" key="1">
    <citation type="submission" date="2009-08" db="EMBL/GenBank/DDBJ databases">
        <title>The Genome Sequence of Spizellomyces punctatus strain DAOM BR117.</title>
        <authorList>
            <consortium name="The Broad Institute Genome Sequencing Platform"/>
            <person name="Russ C."/>
            <person name="Cuomo C."/>
            <person name="Shea T."/>
            <person name="Young S.K."/>
            <person name="Zeng Q."/>
            <person name="Koehrsen M."/>
            <person name="Haas B."/>
            <person name="Borodovsky M."/>
            <person name="Guigo R."/>
            <person name="Alvarado L."/>
            <person name="Berlin A."/>
            <person name="Bochicchio J."/>
            <person name="Borenstein D."/>
            <person name="Chapman S."/>
            <person name="Chen Z."/>
            <person name="Engels R."/>
            <person name="Freedman E."/>
            <person name="Gellesch M."/>
            <person name="Goldberg J."/>
            <person name="Griggs A."/>
            <person name="Gujja S."/>
            <person name="Heiman D."/>
            <person name="Hepburn T."/>
            <person name="Howarth C."/>
            <person name="Jen D."/>
            <person name="Larson L."/>
            <person name="Lewis B."/>
            <person name="Mehta T."/>
            <person name="Park D."/>
            <person name="Pearson M."/>
            <person name="Roberts A."/>
            <person name="Saif S."/>
            <person name="Shenoy N."/>
            <person name="Sisk P."/>
            <person name="Stolte C."/>
            <person name="Sykes S."/>
            <person name="Thomson T."/>
            <person name="Walk T."/>
            <person name="White J."/>
            <person name="Yandava C."/>
            <person name="Burger G."/>
            <person name="Gray M.W."/>
            <person name="Holland P.W.H."/>
            <person name="King N."/>
            <person name="Lang F.B.F."/>
            <person name="Roger A.J."/>
            <person name="Ruiz-Trillo I."/>
            <person name="Lander E."/>
            <person name="Nusbaum C."/>
        </authorList>
    </citation>
    <scope>NUCLEOTIDE SEQUENCE [LARGE SCALE GENOMIC DNA]</scope>
    <source>
        <strain evidence="23 24">DAOM BR117</strain>
    </source>
</reference>
<sequence length="1060" mass="118430">MPTHLHFILLLLYALASVVLGRPGGGWLGLKPTPKGPSELVPLDHIQNQPLLPKTIHPTDLLVVTTLDGALHGVHRPTGRVVWSRKDDGWGPLVKVTDVNLGTKNGLVAGGVEVIQEPVLGENVERFGDGMVLGEVEVIEDSDDHRETDENARVMDETILGGNIYDHLLPVGEEEDLYSQGIYIPEPTGNGDLYYYEPGKPIKKLPLPIKRIVDDNHAFMFGDYVFTGKKVNRLVAIDPFTGKIVRVYGGDTEDKVEELGDERDAVYISRTQYILSMWDRRTSKLRFNITYGEFSAPHQPHFDLGGEILDGPHPGILAPPRKVNAQITPKEDPLDGLDRDLELAMRMQFDTPAVGAFNVGTNPQGYHLRKTYPPRPSPPSMTAIRKTDAYVGYHNGSFYLLSSKNFPDMSHAPLGVLSGPSLPASETDVCRSLPNGVVLPQCLVGAHTVVEHRTLAERVKELGMHARESIHGQSWVLGWVKLLAVVVVGIVGFWRWRVRRTENVVDTNAKKTPETEKENLVQPEESDGNGQKDKADGPPVKTALDTDTKLNESPADEGISLPSQPETPTKTVRKRRKNGKTSRKESPLPTPPPSSPSPIQSLTESSFSTVLPALADSGSLPLPTPPLTEPTLPAPTGLRSLTVSDHILGYGSHGTVVYKGTFEGRDVAIKRLLLDFYDVADHEVKMLQESDDHPNVVRYYFREKNAGFMYIALELCPASLYDVIEKPHESFCAELRVKLKPAVVLYQIMAGIRHLHSLKIVHRDIKPQNILVAAGKSKNPHPRILISDFGLGKRLAEDQSFFQHTHMTAGGTVGWRAPECILSTTTTATTEATPSDTPRITKAIDIFSAGCVFYYILTNGAHPFGDTYMREMNILKGNFRLDKLDLNGEEGYEAKDLIRRMIAKDPTKRPDASRILMHPYFWTPAMRLGFLQDASDRFEVEERDPPSAVLKVLERGGHKVIGNDWYRRMDRMLLDNLGKYRKYDGACVRDLLRALRNKKHHYQDLPPPVQKALGPLPEGFLTYFTSRFPSLLLHVYYVVSETKLRNEHLFRQYYELKDVY</sequence>
<dbReference type="AlphaFoldDB" id="A0A0L0HFX5"/>
<dbReference type="FunFam" id="3.30.200.20:FF:000077">
    <property type="entry name" value="Putative Serine/threonine-protein kinase/endoribonuclease IRE1"/>
    <property type="match status" value="1"/>
</dbReference>
<name>A0A0L0HFX5_SPIPD</name>
<dbReference type="SUPFAM" id="SSF56112">
    <property type="entry name" value="Protein kinase-like (PK-like)"/>
    <property type="match status" value="1"/>
</dbReference>
<evidence type="ECO:0000256" key="9">
    <source>
        <dbReference type="ARBA" id="ARBA00022741"/>
    </source>
</evidence>
<evidence type="ECO:0000256" key="13">
    <source>
        <dbReference type="ARBA" id="ARBA00022842"/>
    </source>
</evidence>
<keyword evidence="11" id="KW-0378">Hydrolase</keyword>
<keyword evidence="6" id="KW-0812">Transmembrane</keyword>
<dbReference type="InterPro" id="IPR008271">
    <property type="entry name" value="Ser/Thr_kinase_AS"/>
</dbReference>
<evidence type="ECO:0000256" key="4">
    <source>
        <dbReference type="ARBA" id="ARBA00022527"/>
    </source>
</evidence>
<evidence type="ECO:0000256" key="17">
    <source>
        <dbReference type="ARBA" id="ARBA00048659"/>
    </source>
</evidence>
<dbReference type="FunFam" id="1.10.510.10:FF:000572">
    <property type="entry name" value="Serine/threonine-protein kinase/endoribonuclease IRE1"/>
    <property type="match status" value="1"/>
</dbReference>
<evidence type="ECO:0000256" key="2">
    <source>
        <dbReference type="ARBA" id="ARBA00004479"/>
    </source>
</evidence>
<dbReference type="GeneID" id="27688600"/>
<evidence type="ECO:0000256" key="7">
    <source>
        <dbReference type="ARBA" id="ARBA00022723"/>
    </source>
</evidence>
<keyword evidence="8 20" id="KW-0732">Signal</keyword>
<evidence type="ECO:0000256" key="15">
    <source>
        <dbReference type="ARBA" id="ARBA00023136"/>
    </source>
</evidence>
<feature type="region of interest" description="Disordered" evidence="19">
    <location>
        <begin position="509"/>
        <end position="604"/>
    </location>
</feature>
<keyword evidence="10 23" id="KW-0418">Kinase</keyword>
<dbReference type="PANTHER" id="PTHR13954">
    <property type="entry name" value="IRE1-RELATED"/>
    <property type="match status" value="1"/>
</dbReference>
<dbReference type="Gene3D" id="1.10.510.10">
    <property type="entry name" value="Transferase(Phosphotransferase) domain 1"/>
    <property type="match status" value="1"/>
</dbReference>
<dbReference type="GO" id="GO:1990604">
    <property type="term" value="C:IRE1-TRAF2-ASK1 complex"/>
    <property type="evidence" value="ECO:0007669"/>
    <property type="project" value="TreeGrafter"/>
</dbReference>
<keyword evidence="16" id="KW-0325">Glycoprotein</keyword>
<feature type="domain" description="Protein kinase" evidence="21">
    <location>
        <begin position="642"/>
        <end position="921"/>
    </location>
</feature>
<dbReference type="FunFam" id="1.20.1440.180:FF:000002">
    <property type="entry name" value="Serine/threonine-protein kinase/endoribonuclease IRE1"/>
    <property type="match status" value="1"/>
</dbReference>
<dbReference type="GO" id="GO:0046872">
    <property type="term" value="F:metal ion binding"/>
    <property type="evidence" value="ECO:0007669"/>
    <property type="project" value="UniProtKB-KW"/>
</dbReference>
<keyword evidence="13" id="KW-0460">Magnesium</keyword>
<dbReference type="InterPro" id="IPR000719">
    <property type="entry name" value="Prot_kinase_dom"/>
</dbReference>
<feature type="compositionally biased region" description="Polar residues" evidence="19">
    <location>
        <begin position="561"/>
        <end position="570"/>
    </location>
</feature>
<evidence type="ECO:0000256" key="6">
    <source>
        <dbReference type="ARBA" id="ARBA00022692"/>
    </source>
</evidence>
<keyword evidence="24" id="KW-1185">Reference proteome</keyword>
<dbReference type="Gene3D" id="3.30.200.20">
    <property type="entry name" value="Phosphorylase Kinase, domain 1"/>
    <property type="match status" value="1"/>
</dbReference>
<dbReference type="Pfam" id="PF00069">
    <property type="entry name" value="Pkinase"/>
    <property type="match status" value="1"/>
</dbReference>
<organism evidence="23 24">
    <name type="scientific">Spizellomyces punctatus (strain DAOM BR117)</name>
    <dbReference type="NCBI Taxonomy" id="645134"/>
    <lineage>
        <taxon>Eukaryota</taxon>
        <taxon>Fungi</taxon>
        <taxon>Fungi incertae sedis</taxon>
        <taxon>Chytridiomycota</taxon>
        <taxon>Chytridiomycota incertae sedis</taxon>
        <taxon>Chytridiomycetes</taxon>
        <taxon>Spizellomycetales</taxon>
        <taxon>Spizellomycetaceae</taxon>
        <taxon>Spizellomyces</taxon>
    </lineage>
</organism>
<dbReference type="VEuPathDB" id="FungiDB:SPPG_05208"/>
<feature type="signal peptide" evidence="20">
    <location>
        <begin position="1"/>
        <end position="21"/>
    </location>
</feature>
<dbReference type="SMART" id="SM00580">
    <property type="entry name" value="PUG"/>
    <property type="match status" value="1"/>
</dbReference>
<dbReference type="GO" id="GO:0006397">
    <property type="term" value="P:mRNA processing"/>
    <property type="evidence" value="ECO:0007669"/>
    <property type="project" value="InterPro"/>
</dbReference>
<keyword evidence="14" id="KW-1133">Transmembrane helix</keyword>
<evidence type="ECO:0000256" key="20">
    <source>
        <dbReference type="SAM" id="SignalP"/>
    </source>
</evidence>
<keyword evidence="5" id="KW-0808">Transferase</keyword>
<dbReference type="PROSITE" id="PS00108">
    <property type="entry name" value="PROTEIN_KINASE_ST"/>
    <property type="match status" value="1"/>
</dbReference>
<dbReference type="InterPro" id="IPR011047">
    <property type="entry name" value="Quinoprotein_ADH-like_sf"/>
</dbReference>
<dbReference type="STRING" id="645134.A0A0L0HFX5"/>
<dbReference type="EMBL" id="KQ257457">
    <property type="protein sequence ID" value="KNC99834.1"/>
    <property type="molecule type" value="Genomic_DNA"/>
</dbReference>
<dbReference type="InterPro" id="IPR011009">
    <property type="entry name" value="Kinase-like_dom_sf"/>
</dbReference>
<evidence type="ECO:0000256" key="11">
    <source>
        <dbReference type="ARBA" id="ARBA00022801"/>
    </source>
</evidence>
<dbReference type="Gene3D" id="1.20.1440.180">
    <property type="entry name" value="KEN domain"/>
    <property type="match status" value="1"/>
</dbReference>
<dbReference type="GO" id="GO:0004674">
    <property type="term" value="F:protein serine/threonine kinase activity"/>
    <property type="evidence" value="ECO:0007669"/>
    <property type="project" value="UniProtKB-KW"/>
</dbReference>
<protein>
    <recommendedName>
        <fullName evidence="3">non-specific serine/threonine protein kinase</fullName>
        <ecNumber evidence="3">2.7.11.1</ecNumber>
    </recommendedName>
</protein>
<dbReference type="RefSeq" id="XP_016607874.1">
    <property type="nucleotide sequence ID" value="XM_016753431.1"/>
</dbReference>
<keyword evidence="9" id="KW-0547">Nucleotide-binding</keyword>
<dbReference type="eggNOG" id="KOG1027">
    <property type="taxonomic scope" value="Eukaryota"/>
</dbReference>
<dbReference type="Proteomes" id="UP000053201">
    <property type="component" value="Unassembled WGS sequence"/>
</dbReference>
<keyword evidence="12" id="KW-0067">ATP-binding</keyword>